<dbReference type="Proteomes" id="UP001589862">
    <property type="component" value="Unassembled WGS sequence"/>
</dbReference>
<dbReference type="EMBL" id="JBHLUB010000024">
    <property type="protein sequence ID" value="MFC0581738.1"/>
    <property type="molecule type" value="Genomic_DNA"/>
</dbReference>
<feature type="region of interest" description="Disordered" evidence="2">
    <location>
        <begin position="21"/>
        <end position="41"/>
    </location>
</feature>
<sequence length="545" mass="59436">MSSLTPLLNCKRLVSWTLAPSEQAPTSSHRKPHEINPRGNIRTLVHRNTRQNILGAPSFAPGVEQQAGRSTISVTSTNAAAQQINHAVYERLVDAGAIDPATVTHGMDGDPIAAGAQVATRENDPELGVANRQTWTGRSVNADGRITVADPTTGHHRTLDADYVAEHVQLAYAVTGHGAQGMTVDTAHTVLSDEMDAAGAYVGMTRGRTANVLHVVAVDEQDAREQFIDAFARDSADRGLDEARKQVERDMHGIIAGNAATVAAEVDQLIHDAAKADRQTAVWDDAASQFARLREQHAAELHQLEQAVETTQATAQQLHAQVIAPLRAEAQTDGAEIAALRERATQAQQEARSAGRFSRRRAERDTQTATSEWEQACDRATQRWGSAPWGAGEVESWAERVSQQRAGQDPQVRDASKASTVAKIELNTAHKRHPLEAQGLARRVFRNDPAAQFLTAESGERRAAQNTERWRGRATDLRAEAVELRQLPTDQAAERVQAKHQAAAEHAAREKQLARERAERLRKQDPYRSPTQHQPGPSRGPSLGL</sequence>
<dbReference type="CDD" id="cd18809">
    <property type="entry name" value="SF1_C_RecD"/>
    <property type="match status" value="1"/>
</dbReference>
<accession>A0ABV6P9H0</accession>
<feature type="compositionally biased region" description="Basic and acidic residues" evidence="2">
    <location>
        <begin position="492"/>
        <end position="526"/>
    </location>
</feature>
<dbReference type="Gene3D" id="3.40.50.300">
    <property type="entry name" value="P-loop containing nucleotide triphosphate hydrolases"/>
    <property type="match status" value="1"/>
</dbReference>
<comment type="caution">
    <text evidence="3">The sequence shown here is derived from an EMBL/GenBank/DDBJ whole genome shotgun (WGS) entry which is preliminary data.</text>
</comment>
<evidence type="ECO:0000313" key="3">
    <source>
        <dbReference type="EMBL" id="MFC0581738.1"/>
    </source>
</evidence>
<dbReference type="InterPro" id="IPR027417">
    <property type="entry name" value="P-loop_NTPase"/>
</dbReference>
<dbReference type="RefSeq" id="WP_377458419.1">
    <property type="nucleotide sequence ID" value="NZ_JBHLUB010000024.1"/>
</dbReference>
<evidence type="ECO:0000313" key="4">
    <source>
        <dbReference type="Proteomes" id="UP001589862"/>
    </source>
</evidence>
<reference evidence="3 4" key="1">
    <citation type="submission" date="2024-09" db="EMBL/GenBank/DDBJ databases">
        <authorList>
            <person name="Sun Q."/>
            <person name="Mori K."/>
        </authorList>
    </citation>
    <scope>NUCLEOTIDE SEQUENCE [LARGE SCALE GENOMIC DNA]</scope>
    <source>
        <strain evidence="3 4">NCAIM B.02604</strain>
    </source>
</reference>
<keyword evidence="4" id="KW-1185">Reference proteome</keyword>
<gene>
    <name evidence="3" type="ORF">ACFFFR_04980</name>
</gene>
<feature type="region of interest" description="Disordered" evidence="2">
    <location>
        <begin position="396"/>
        <end position="417"/>
    </location>
</feature>
<organism evidence="3 4">
    <name type="scientific">Micrococcoides hystricis</name>
    <dbReference type="NCBI Taxonomy" id="1572761"/>
    <lineage>
        <taxon>Bacteria</taxon>
        <taxon>Bacillati</taxon>
        <taxon>Actinomycetota</taxon>
        <taxon>Actinomycetes</taxon>
        <taxon>Micrococcales</taxon>
        <taxon>Micrococcaceae</taxon>
        <taxon>Micrococcoides</taxon>
    </lineage>
</organism>
<protein>
    <recommendedName>
        <fullName evidence="5">TrwC relaxase domain-containing protein</fullName>
    </recommendedName>
</protein>
<evidence type="ECO:0000256" key="1">
    <source>
        <dbReference type="SAM" id="Coils"/>
    </source>
</evidence>
<feature type="coiled-coil region" evidence="1">
    <location>
        <begin position="294"/>
        <end position="321"/>
    </location>
</feature>
<evidence type="ECO:0008006" key="5">
    <source>
        <dbReference type="Google" id="ProtNLM"/>
    </source>
</evidence>
<evidence type="ECO:0000256" key="2">
    <source>
        <dbReference type="SAM" id="MobiDB-lite"/>
    </source>
</evidence>
<feature type="region of interest" description="Disordered" evidence="2">
    <location>
        <begin position="492"/>
        <end position="545"/>
    </location>
</feature>
<proteinExistence type="predicted"/>
<feature type="region of interest" description="Disordered" evidence="2">
    <location>
        <begin position="343"/>
        <end position="376"/>
    </location>
</feature>
<name>A0ABV6P9H0_9MICC</name>
<keyword evidence="1" id="KW-0175">Coiled coil</keyword>
<dbReference type="SUPFAM" id="SSF52540">
    <property type="entry name" value="P-loop containing nucleoside triphosphate hydrolases"/>
    <property type="match status" value="1"/>
</dbReference>